<dbReference type="EMBL" id="SJPJ01000001">
    <property type="protein sequence ID" value="TWT82016.1"/>
    <property type="molecule type" value="Genomic_DNA"/>
</dbReference>
<dbReference type="Pfam" id="PF07963">
    <property type="entry name" value="N_methyl"/>
    <property type="match status" value="1"/>
</dbReference>
<dbReference type="Gene3D" id="3.30.700.10">
    <property type="entry name" value="Glycoprotein, Type 4 Pilin"/>
    <property type="match status" value="1"/>
</dbReference>
<dbReference type="Proteomes" id="UP000315010">
    <property type="component" value="Unassembled WGS sequence"/>
</dbReference>
<dbReference type="OrthoDB" id="253619at2"/>
<dbReference type="SUPFAM" id="SSF54523">
    <property type="entry name" value="Pili subunits"/>
    <property type="match status" value="1"/>
</dbReference>
<sequence>MNTKSNRNAFTLVEILVSIVVISIIGGMVATAISGASRQAQETRGKAYINRLNLLMMQIYEEESYRRVNSPQNNFSAQTRALSELMWKRDWLRCALPERREDISSGPVYVPYPEAGGTFGSLDAGIPLAVPGPAWPSGTRAQMVQRYRQRIFQTIKATSPSCADWGEVIDGNAANGEWTSNYQSAECLYLIFASRVVNGQPALDTFRPRDIGDLDGDGMPEILDPWGVPVGYMRWPVGLKLTPKWNDPPESPASTSTRANWTELTTLVKEYGRDNLDLLYSDPRYTDNTTSTAVNLEAEDPFPLIPVIVAAGQDGEFDLFGLDDPSLTTPPVINYTLTDFPNTSPTFVQPTTFPAASPFVDPYMDSVIVGNRLGARMDVNGNGTDESADNIVPTFEIGR</sequence>
<evidence type="ECO:0000313" key="2">
    <source>
        <dbReference type="EMBL" id="TWT82016.1"/>
    </source>
</evidence>
<dbReference type="InterPro" id="IPR045584">
    <property type="entry name" value="Pilin-like"/>
</dbReference>
<evidence type="ECO:0008006" key="4">
    <source>
        <dbReference type="Google" id="ProtNLM"/>
    </source>
</evidence>
<keyword evidence="3" id="KW-1185">Reference proteome</keyword>
<proteinExistence type="predicted"/>
<name>A0A5C5Z4P4_9BACT</name>
<dbReference type="RefSeq" id="WP_146398261.1">
    <property type="nucleotide sequence ID" value="NZ_SJPJ01000001.1"/>
</dbReference>
<keyword evidence="1" id="KW-1133">Transmembrane helix</keyword>
<feature type="transmembrane region" description="Helical" evidence="1">
    <location>
        <begin position="12"/>
        <end position="33"/>
    </location>
</feature>
<comment type="caution">
    <text evidence="2">The sequence shown here is derived from an EMBL/GenBank/DDBJ whole genome shotgun (WGS) entry which is preliminary data.</text>
</comment>
<reference evidence="2 3" key="1">
    <citation type="submission" date="2019-02" db="EMBL/GenBank/DDBJ databases">
        <title>Deep-cultivation of Planctomycetes and their phenomic and genomic characterization uncovers novel biology.</title>
        <authorList>
            <person name="Wiegand S."/>
            <person name="Jogler M."/>
            <person name="Boedeker C."/>
            <person name="Pinto D."/>
            <person name="Vollmers J."/>
            <person name="Rivas-Marin E."/>
            <person name="Kohn T."/>
            <person name="Peeters S.H."/>
            <person name="Heuer A."/>
            <person name="Rast P."/>
            <person name="Oberbeckmann S."/>
            <person name="Bunk B."/>
            <person name="Jeske O."/>
            <person name="Meyerdierks A."/>
            <person name="Storesund J.E."/>
            <person name="Kallscheuer N."/>
            <person name="Luecker S."/>
            <person name="Lage O.M."/>
            <person name="Pohl T."/>
            <person name="Merkel B.J."/>
            <person name="Hornburger P."/>
            <person name="Mueller R.-W."/>
            <person name="Bruemmer F."/>
            <person name="Labrenz M."/>
            <person name="Spormann A.M."/>
            <person name="Op Den Camp H."/>
            <person name="Overmann J."/>
            <person name="Amann R."/>
            <person name="Jetten M.S.M."/>
            <person name="Mascher T."/>
            <person name="Medema M.H."/>
            <person name="Devos D.P."/>
            <person name="Kaster A.-K."/>
            <person name="Ovreas L."/>
            <person name="Rohde M."/>
            <person name="Galperin M.Y."/>
            <person name="Jogler C."/>
        </authorList>
    </citation>
    <scope>NUCLEOTIDE SEQUENCE [LARGE SCALE GENOMIC DNA]</scope>
    <source>
        <strain evidence="2 3">CA13</strain>
    </source>
</reference>
<gene>
    <name evidence="2" type="ORF">CA13_34710</name>
</gene>
<dbReference type="AlphaFoldDB" id="A0A5C5Z4P4"/>
<evidence type="ECO:0000256" key="1">
    <source>
        <dbReference type="SAM" id="Phobius"/>
    </source>
</evidence>
<accession>A0A5C5Z4P4</accession>
<keyword evidence="1" id="KW-0472">Membrane</keyword>
<organism evidence="2 3">
    <name type="scientific">Novipirellula herctigrandis</name>
    <dbReference type="NCBI Taxonomy" id="2527986"/>
    <lineage>
        <taxon>Bacteria</taxon>
        <taxon>Pseudomonadati</taxon>
        <taxon>Planctomycetota</taxon>
        <taxon>Planctomycetia</taxon>
        <taxon>Pirellulales</taxon>
        <taxon>Pirellulaceae</taxon>
        <taxon>Novipirellula</taxon>
    </lineage>
</organism>
<dbReference type="NCBIfam" id="TIGR02532">
    <property type="entry name" value="IV_pilin_GFxxxE"/>
    <property type="match status" value="1"/>
</dbReference>
<keyword evidence="1" id="KW-0812">Transmembrane</keyword>
<dbReference type="InterPro" id="IPR012902">
    <property type="entry name" value="N_methyl_site"/>
</dbReference>
<protein>
    <recommendedName>
        <fullName evidence="4">Type II secretion system protein G</fullName>
    </recommendedName>
</protein>
<evidence type="ECO:0000313" key="3">
    <source>
        <dbReference type="Proteomes" id="UP000315010"/>
    </source>
</evidence>